<organism evidence="1 2">
    <name type="scientific">Psilocybe cyanescens</name>
    <dbReference type="NCBI Taxonomy" id="93625"/>
    <lineage>
        <taxon>Eukaryota</taxon>
        <taxon>Fungi</taxon>
        <taxon>Dikarya</taxon>
        <taxon>Basidiomycota</taxon>
        <taxon>Agaricomycotina</taxon>
        <taxon>Agaricomycetes</taxon>
        <taxon>Agaricomycetidae</taxon>
        <taxon>Agaricales</taxon>
        <taxon>Agaricineae</taxon>
        <taxon>Strophariaceae</taxon>
        <taxon>Psilocybe</taxon>
    </lineage>
</organism>
<dbReference type="EMBL" id="NHYD01000685">
    <property type="protein sequence ID" value="PPQ93602.1"/>
    <property type="molecule type" value="Genomic_DNA"/>
</dbReference>
<keyword evidence="2" id="KW-1185">Reference proteome</keyword>
<dbReference type="Proteomes" id="UP000283269">
    <property type="component" value="Unassembled WGS sequence"/>
</dbReference>
<dbReference type="InParanoid" id="A0A409XS09"/>
<dbReference type="AlphaFoldDB" id="A0A409XS09"/>
<evidence type="ECO:0000313" key="2">
    <source>
        <dbReference type="Proteomes" id="UP000283269"/>
    </source>
</evidence>
<reference evidence="1 2" key="1">
    <citation type="journal article" date="2018" name="Evol. Lett.">
        <title>Horizontal gene cluster transfer increased hallucinogenic mushroom diversity.</title>
        <authorList>
            <person name="Reynolds H.T."/>
            <person name="Vijayakumar V."/>
            <person name="Gluck-Thaler E."/>
            <person name="Korotkin H.B."/>
            <person name="Matheny P.B."/>
            <person name="Slot J.C."/>
        </authorList>
    </citation>
    <scope>NUCLEOTIDE SEQUENCE [LARGE SCALE GENOMIC DNA]</scope>
    <source>
        <strain evidence="1 2">2631</strain>
    </source>
</reference>
<accession>A0A409XS09</accession>
<comment type="caution">
    <text evidence="1">The sequence shown here is derived from an EMBL/GenBank/DDBJ whole genome shotgun (WGS) entry which is preliminary data.</text>
</comment>
<proteinExistence type="predicted"/>
<gene>
    <name evidence="1" type="ORF">CVT25_005483</name>
</gene>
<protein>
    <submittedName>
        <fullName evidence="1">Uncharacterized protein</fullName>
    </submittedName>
</protein>
<sequence>MMERGTKDVEDRLKFLTWLLKDLWYDRIGEDVTSSTLTRNTGDLSESKLLLNPRIGYTEKWGRVETLKAVAAYNDLLVKGGMRIQGPAYMVLPEIAPYTSVARDRGKW</sequence>
<name>A0A409XS09_PSICY</name>
<evidence type="ECO:0000313" key="1">
    <source>
        <dbReference type="EMBL" id="PPQ93602.1"/>
    </source>
</evidence>